<dbReference type="EMBL" id="PJDT01000014">
    <property type="protein sequence ID" value="PKC89350.1"/>
    <property type="molecule type" value="Genomic_DNA"/>
</dbReference>
<evidence type="ECO:0000313" key="1">
    <source>
        <dbReference type="EMBL" id="PKC89350.1"/>
    </source>
</evidence>
<dbReference type="Proteomes" id="UP000232654">
    <property type="component" value="Unassembled WGS sequence"/>
</dbReference>
<comment type="caution">
    <text evidence="1">The sequence shown here is derived from an EMBL/GenBank/DDBJ whole genome shotgun (WGS) entry which is preliminary data.</text>
</comment>
<sequence length="626" mass="70377">MAHDIIPQLTQWEYDHSLGHLAVWWIETFTLIGRGDGIGLPMHFDLDEYQFMIGAYALKRNGKRKFNRLFLSRAKGRDKSGKAAGVGMFEGFGPCRFDHWAREGETYTFMGETYEYHEGEPVGKPVTQPEVVCLANSEQQAGNVFESIYYNCDSGPLSDWKGMGMDVGTTRIMLPEGGIIMPITSGASSQDGKLTTCGLADETHLMVQPKLWNVYKTVARNLGKRAGTAGTFMMETSTMYRPGEGSIAEASYKYAWDVAAGRIKHRAGIYFDHVYATLDVEDFSDEKKMTKALEIAYGQSLKSPDGKDHIILKDGTDVPIENKTGLSADGRYSLTDGELGPSKDGWLTLDGQLDQIYQPDTDPADSIRYFLNNLSSVQNAWLRESDIQSHVLYKDEMAGYLGSRKLENAWQKFVTKKEPITLGFDGSVSKDSTALVGCRVSDGMLFLIKLEQCPDGPEKATWRVDRDAFDQAARDMLDKYNVVGFFADAAFFESMIGAWEKDYGKKLKVGPRKSGDLVKFYTNNWKNEMYQATENAATGFRYPYEEPEGRKPALNSIALLADPRLINHFRHPRRVDKSYGYKILKESPASPNKIDACVAGILAYRARARYLEIAEEKRRRAPIRIY</sequence>
<gene>
    <name evidence="1" type="ORF">APC1503_0943</name>
</gene>
<organism evidence="1 2">
    <name type="scientific">Bifidobacterium longum</name>
    <dbReference type="NCBI Taxonomy" id="216816"/>
    <lineage>
        <taxon>Bacteria</taxon>
        <taxon>Bacillati</taxon>
        <taxon>Actinomycetota</taxon>
        <taxon>Actinomycetes</taxon>
        <taxon>Bifidobacteriales</taxon>
        <taxon>Bifidobacteriaceae</taxon>
        <taxon>Bifidobacterium</taxon>
    </lineage>
</organism>
<name>A0A2N0T1R8_BIFLN</name>
<evidence type="ECO:0000313" key="2">
    <source>
        <dbReference type="Proteomes" id="UP000232654"/>
    </source>
</evidence>
<dbReference type="AlphaFoldDB" id="A0A2N0T1R8"/>
<reference evidence="1 2" key="1">
    <citation type="submission" date="2017-12" db="EMBL/GenBank/DDBJ databases">
        <title>Bifidobacterium longum APC/DPC strains.</title>
        <authorList>
            <person name="Arboleya S."/>
        </authorList>
    </citation>
    <scope>NUCLEOTIDE SEQUENCE [LARGE SCALE GENOMIC DNA]</scope>
    <source>
        <strain evidence="1 2">APC1503</strain>
    </source>
</reference>
<proteinExistence type="predicted"/>
<dbReference type="RefSeq" id="WP_232781303.1">
    <property type="nucleotide sequence ID" value="NZ_JAWWRP010000020.1"/>
</dbReference>
<accession>A0A2N0T1R8</accession>
<protein>
    <submittedName>
        <fullName evidence="1">Phage terminase large subunit</fullName>
    </submittedName>
</protein>